<keyword evidence="2" id="KW-0732">Signal</keyword>
<feature type="signal peptide" evidence="2">
    <location>
        <begin position="1"/>
        <end position="18"/>
    </location>
</feature>
<feature type="compositionally biased region" description="Basic and acidic residues" evidence="1">
    <location>
        <begin position="336"/>
        <end position="356"/>
    </location>
</feature>
<dbReference type="OrthoDB" id="3933243at2759"/>
<feature type="region of interest" description="Disordered" evidence="1">
    <location>
        <begin position="263"/>
        <end position="356"/>
    </location>
</feature>
<gene>
    <name evidence="3" type="ORF">yc1106_07575</name>
</gene>
<dbReference type="AlphaFoldDB" id="A0A9Q9DWB7"/>
<feature type="compositionally biased region" description="Basic and acidic residues" evidence="1">
    <location>
        <begin position="263"/>
        <end position="327"/>
    </location>
</feature>
<keyword evidence="4" id="KW-1185">Reference proteome</keyword>
<proteinExistence type="predicted"/>
<protein>
    <submittedName>
        <fullName evidence="3">Uncharacterized protein</fullName>
    </submittedName>
</protein>
<name>A0A9Q9DWB7_CURCL</name>
<organism evidence="3 4">
    <name type="scientific">Curvularia clavata</name>
    <dbReference type="NCBI Taxonomy" id="95742"/>
    <lineage>
        <taxon>Eukaryota</taxon>
        <taxon>Fungi</taxon>
        <taxon>Dikarya</taxon>
        <taxon>Ascomycota</taxon>
        <taxon>Pezizomycotina</taxon>
        <taxon>Dothideomycetes</taxon>
        <taxon>Pleosporomycetidae</taxon>
        <taxon>Pleosporales</taxon>
        <taxon>Pleosporineae</taxon>
        <taxon>Pleosporaceae</taxon>
        <taxon>Curvularia</taxon>
    </lineage>
</organism>
<evidence type="ECO:0000313" key="4">
    <source>
        <dbReference type="Proteomes" id="UP001056012"/>
    </source>
</evidence>
<dbReference type="VEuPathDB" id="FungiDB:yc1106_07575"/>
<sequence>MSIKAIATIIFAASFAAAKPINSHSAVSLNKRQIDLNSVVNGLNINNGGFNFIDGFNNFNQQERIVQIQQQNVQIVDDRSRQQILQQAQQVLIVDQVNNGFNNDLNNLFRKSNFANRFRDVRTTMLVVQEIVTVIDDGRGNRREQSIFAQNVVVANRNGRQQQTVMIFDSRKLIAQDILSNNAFDKLSRVGGIAGATGSLNKSLPLKTKGYQLFDAKPSWANVEQDPAGELGAIWQAALQDLQDAKNDDQDNKLNEQLAEQEKKALEDAKNKQDAADKKAADQKAADAQKKADDQKKADEQKAADDAAKKAADQKAADEQKAADAQKDAQGQADQAKADDAKAKDGQDAKDAKAAA</sequence>
<accession>A0A9Q9DWB7</accession>
<evidence type="ECO:0000256" key="2">
    <source>
        <dbReference type="SAM" id="SignalP"/>
    </source>
</evidence>
<evidence type="ECO:0000256" key="1">
    <source>
        <dbReference type="SAM" id="MobiDB-lite"/>
    </source>
</evidence>
<evidence type="ECO:0000313" key="3">
    <source>
        <dbReference type="EMBL" id="USP80301.1"/>
    </source>
</evidence>
<reference evidence="3" key="1">
    <citation type="submission" date="2021-12" db="EMBL/GenBank/DDBJ databases">
        <title>Curvularia clavata genome.</title>
        <authorList>
            <person name="Cao Y."/>
        </authorList>
    </citation>
    <scope>NUCLEOTIDE SEQUENCE</scope>
    <source>
        <strain evidence="3">Yc1106</strain>
    </source>
</reference>
<dbReference type="EMBL" id="CP089278">
    <property type="protein sequence ID" value="USP80301.1"/>
    <property type="molecule type" value="Genomic_DNA"/>
</dbReference>
<feature type="chain" id="PRO_5040412409" evidence="2">
    <location>
        <begin position="19"/>
        <end position="356"/>
    </location>
</feature>
<dbReference type="Proteomes" id="UP001056012">
    <property type="component" value="Chromosome 5"/>
</dbReference>